<sequence length="141" mass="16551">LLKYVENLRHLTIFPDINRYSQILELIGIAGTSKQTLLARFFFNEYTINEVIITSLLATKMYPYLCKLLFTQLFEDIDMHITGGRRRPHKVHILLTCIVNLWLINRFNWIGFSYQEYTPIPRLGNPNIKVPRVPLRSNALS</sequence>
<dbReference type="EMBL" id="KI286006">
    <property type="protein sequence ID" value="ESA11427.1"/>
    <property type="molecule type" value="Genomic_DNA"/>
</dbReference>
<feature type="non-terminal residue" evidence="1">
    <location>
        <position position="1"/>
    </location>
</feature>
<evidence type="ECO:0000313" key="1">
    <source>
        <dbReference type="EMBL" id="ESA11427.1"/>
    </source>
</evidence>
<gene>
    <name evidence="1" type="ORF">GLOINDRAFT_96825</name>
</gene>
<protein>
    <submittedName>
        <fullName evidence="1">Uncharacterized protein</fullName>
    </submittedName>
</protein>
<dbReference type="AlphaFoldDB" id="U9TVI1"/>
<accession>U9TVI1</accession>
<name>U9TVI1_RHIID</name>
<organism evidence="1">
    <name type="scientific">Rhizophagus irregularis (strain DAOM 181602 / DAOM 197198 / MUCL 43194)</name>
    <name type="common">Arbuscular mycorrhizal fungus</name>
    <name type="synonym">Glomus intraradices</name>
    <dbReference type="NCBI Taxonomy" id="747089"/>
    <lineage>
        <taxon>Eukaryota</taxon>
        <taxon>Fungi</taxon>
        <taxon>Fungi incertae sedis</taxon>
        <taxon>Mucoromycota</taxon>
        <taxon>Glomeromycotina</taxon>
        <taxon>Glomeromycetes</taxon>
        <taxon>Glomerales</taxon>
        <taxon>Glomeraceae</taxon>
        <taxon>Rhizophagus</taxon>
    </lineage>
</organism>
<dbReference type="HOGENOM" id="CLU_1826316_0_0_1"/>
<proteinExistence type="predicted"/>
<reference evidence="1" key="1">
    <citation type="submission" date="2013-07" db="EMBL/GenBank/DDBJ databases">
        <title>The genome of an arbuscular mycorrhizal fungus provides insights into the evolution of the oldest plant symbiosis.</title>
        <authorList>
            <consortium name="DOE Joint Genome Institute"/>
            <person name="Tisserant E."/>
            <person name="Malbreil M."/>
            <person name="Kuo A."/>
            <person name="Kohler A."/>
            <person name="Symeonidi A."/>
            <person name="Balestrini R."/>
            <person name="Charron P."/>
            <person name="Duensing N."/>
            <person name="Frei-dit-Frey N."/>
            <person name="Gianinazzi-Pearson V."/>
            <person name="Gilbert B."/>
            <person name="Handa Y."/>
            <person name="Hijri M."/>
            <person name="Kaul R."/>
            <person name="Kawaguchi M."/>
            <person name="Krajinski F."/>
            <person name="Lammers P."/>
            <person name="Lapierre D."/>
            <person name="Masclaux F.G."/>
            <person name="Murat C."/>
            <person name="Morin E."/>
            <person name="Ndikumana S."/>
            <person name="Pagni M."/>
            <person name="Petitpierre D."/>
            <person name="Requena N."/>
            <person name="Rosikiewicz P."/>
            <person name="Riley R."/>
            <person name="Saito K."/>
            <person name="San Clemente H."/>
            <person name="Shapiro H."/>
            <person name="van Tuinen D."/>
            <person name="Becard G."/>
            <person name="Bonfante P."/>
            <person name="Paszkowski U."/>
            <person name="Shachar-Hill Y."/>
            <person name="Young J.P."/>
            <person name="Sanders I.R."/>
            <person name="Henrissat B."/>
            <person name="Rensing S.A."/>
            <person name="Grigoriev I.V."/>
            <person name="Corradi N."/>
            <person name="Roux C."/>
            <person name="Martin F."/>
        </authorList>
    </citation>
    <scope>NUCLEOTIDE SEQUENCE</scope>
    <source>
        <strain evidence="1">DAOM 197198</strain>
    </source>
</reference>